<dbReference type="OrthoDB" id="2559672at2"/>
<dbReference type="AlphaFoldDB" id="A0A2N3X1R9"/>
<comment type="caution">
    <text evidence="5">The sequence shown here is derived from an EMBL/GenBank/DDBJ whole genome shotgun (WGS) entry which is preliminary data.</text>
</comment>
<dbReference type="GO" id="GO:0003700">
    <property type="term" value="F:DNA-binding transcription factor activity"/>
    <property type="evidence" value="ECO:0007669"/>
    <property type="project" value="InterPro"/>
</dbReference>
<dbReference type="RefSeq" id="WP_101433790.1">
    <property type="nucleotide sequence ID" value="NZ_PJMY01000001.1"/>
</dbReference>
<dbReference type="PROSITE" id="PS01124">
    <property type="entry name" value="HTH_ARAC_FAMILY_2"/>
    <property type="match status" value="1"/>
</dbReference>
<dbReference type="GO" id="GO:0043565">
    <property type="term" value="F:sequence-specific DNA binding"/>
    <property type="evidence" value="ECO:0007669"/>
    <property type="project" value="InterPro"/>
</dbReference>
<dbReference type="PANTHER" id="PTHR46796:SF15">
    <property type="entry name" value="BLL1074 PROTEIN"/>
    <property type="match status" value="1"/>
</dbReference>
<evidence type="ECO:0000256" key="3">
    <source>
        <dbReference type="ARBA" id="ARBA00023163"/>
    </source>
</evidence>
<keyword evidence="6" id="KW-1185">Reference proteome</keyword>
<dbReference type="InterPro" id="IPR050204">
    <property type="entry name" value="AraC_XylS_family_regulators"/>
</dbReference>
<dbReference type="PANTHER" id="PTHR46796">
    <property type="entry name" value="HTH-TYPE TRANSCRIPTIONAL ACTIVATOR RHAS-RELATED"/>
    <property type="match status" value="1"/>
</dbReference>
<dbReference type="SMART" id="SM00342">
    <property type="entry name" value="HTH_ARAC"/>
    <property type="match status" value="1"/>
</dbReference>
<organism evidence="5 6">
    <name type="scientific">Amycolatopsis echigonensis</name>
    <dbReference type="NCBI Taxonomy" id="2576905"/>
    <lineage>
        <taxon>Bacteria</taxon>
        <taxon>Bacillati</taxon>
        <taxon>Actinomycetota</taxon>
        <taxon>Actinomycetes</taxon>
        <taxon>Pseudonocardiales</taxon>
        <taxon>Pseudonocardiaceae</taxon>
        <taxon>Amycolatopsis</taxon>
    </lineage>
</organism>
<evidence type="ECO:0000256" key="1">
    <source>
        <dbReference type="ARBA" id="ARBA00023015"/>
    </source>
</evidence>
<keyword evidence="2" id="KW-0238">DNA-binding</keyword>
<dbReference type="InterPro" id="IPR009057">
    <property type="entry name" value="Homeodomain-like_sf"/>
</dbReference>
<evidence type="ECO:0000256" key="2">
    <source>
        <dbReference type="ARBA" id="ARBA00023125"/>
    </source>
</evidence>
<dbReference type="Proteomes" id="UP000233750">
    <property type="component" value="Unassembled WGS sequence"/>
</dbReference>
<dbReference type="EMBL" id="PJMY01000001">
    <property type="protein sequence ID" value="PKW00072.1"/>
    <property type="molecule type" value="Genomic_DNA"/>
</dbReference>
<sequence length="291" mass="32236">MKERVTVNGWDLVAQRYVTELDTPTVVHAKPHPALRLGVAGYFGYRTVTARPVRRRLFPRGYLTVLFDIEAPRRVAAGARDSPQVRVPVSGLQRRAQEFDQVGRHSGVAVGLTPPAARALFRLDLHTINDRQIELSDLLLPRTVRQLVEQLADAPDWAARFGLLDVFLRSTGVAELSARHTGVEAWNLLRHSRGRIPIARVAEHLGITTRALEQRFLREVGCSPKFAARILRFEHALALLQGAQRMPLARIAQECGFTDQAHLSRDVRSLAGITPTGVRALSVPGRAAQGT</sequence>
<evidence type="ECO:0000313" key="5">
    <source>
        <dbReference type="EMBL" id="PKW00072.1"/>
    </source>
</evidence>
<dbReference type="InterPro" id="IPR018060">
    <property type="entry name" value="HTH_AraC"/>
</dbReference>
<gene>
    <name evidence="5" type="ORF">ATK30_0145</name>
</gene>
<keyword evidence="3" id="KW-0804">Transcription</keyword>
<reference evidence="5 6" key="1">
    <citation type="submission" date="2017-12" db="EMBL/GenBank/DDBJ databases">
        <title>Sequencing the genomes of 1000 Actinobacteria strains.</title>
        <authorList>
            <person name="Klenk H.-P."/>
        </authorList>
    </citation>
    <scope>NUCLEOTIDE SEQUENCE [LARGE SCALE GENOMIC DNA]</scope>
    <source>
        <strain evidence="5 6">DSM 45165</strain>
    </source>
</reference>
<evidence type="ECO:0000313" key="6">
    <source>
        <dbReference type="Proteomes" id="UP000233750"/>
    </source>
</evidence>
<dbReference type="Gene3D" id="1.10.10.60">
    <property type="entry name" value="Homeodomain-like"/>
    <property type="match status" value="1"/>
</dbReference>
<name>A0A2N3X1R9_9PSEU</name>
<dbReference type="Pfam" id="PF12833">
    <property type="entry name" value="HTH_18"/>
    <property type="match status" value="1"/>
</dbReference>
<dbReference type="Pfam" id="PF20240">
    <property type="entry name" value="DUF6597"/>
    <property type="match status" value="1"/>
</dbReference>
<accession>A0A2N3X1R9</accession>
<dbReference type="SUPFAM" id="SSF46689">
    <property type="entry name" value="Homeodomain-like"/>
    <property type="match status" value="1"/>
</dbReference>
<dbReference type="InterPro" id="IPR046532">
    <property type="entry name" value="DUF6597"/>
</dbReference>
<protein>
    <submittedName>
        <fullName evidence="5">AraC family transcriptional regulator</fullName>
    </submittedName>
</protein>
<keyword evidence="1" id="KW-0805">Transcription regulation</keyword>
<evidence type="ECO:0000259" key="4">
    <source>
        <dbReference type="PROSITE" id="PS01124"/>
    </source>
</evidence>
<feature type="domain" description="HTH araC/xylS-type" evidence="4">
    <location>
        <begin position="181"/>
        <end position="281"/>
    </location>
</feature>
<proteinExistence type="predicted"/>